<dbReference type="Gene3D" id="3.90.215.10">
    <property type="entry name" value="Gamma Fibrinogen, chain A, domain 1"/>
    <property type="match status" value="1"/>
</dbReference>
<dbReference type="OMA" id="PYTAITK"/>
<keyword evidence="3" id="KW-0964">Secreted</keyword>
<dbReference type="SMART" id="SM00060">
    <property type="entry name" value="FN3"/>
    <property type="match status" value="15"/>
</dbReference>
<evidence type="ECO:0000256" key="4">
    <source>
        <dbReference type="ARBA" id="ARBA00022530"/>
    </source>
</evidence>
<dbReference type="Pfam" id="PF00041">
    <property type="entry name" value="fn3"/>
    <property type="match status" value="14"/>
</dbReference>
<dbReference type="PANTHER" id="PTHR46708">
    <property type="entry name" value="TENASCIN"/>
    <property type="match status" value="1"/>
</dbReference>
<sequence length="2186" mass="237469">MAAKGLLGCLLLLALLSVSKAGLVGKILRHRRQTLAAPEEFNTSVPSAGQPVVFNHVYNINVPASSLCSVSLDSPDSALLEAQEGTGHQSTEHTVDGDNQIIFTHRINIPRQACGCSDDLLGLRDLLSRLEMLEGEVSALKDQCNGERMCCGSQVTGEVAFTPYCNGHGNYSSETCSCTCEPGWRGANCTELDCPGDCQGRGRCVNGTCQCLEGFGGENCTVEECPVGCGTNGRCVAGTCVCSSGFFGGDCSQTECLNNCWRRGRCEGQVCVCDQPWTGADCSELLCPKDCLSRGRCENGTCYCDEGYAGEDCGQRTCPGKCHGNGFCVDGRCVCIAGFSGEDCSQLNCLNDCNGRGSCFNGLCICEAGYQGEDCSQLACLNNCNSRGQCINGQCSCDVGFYGEDCAELSCPNSCFNRGRCVNGQCVCEEGYAGEDCRVATCPSNCYGRGKCSEGRCACHTGFTGECSKLSCPNSCQNRGRCVNGQCVCNEGFAGEDCSRKACPNDCLARGHCHDGKCVCQDGYTGVDCSALSCPANCNHRGRCVNGRCACESGFEGESCEERSCLNGCRGNGRCLSGQCLCDEGYVGEDCSGAVSPPTDLVVSEVTSDTVDLLWRNQMLVTEYLVTYAPTRAGGLLQEFTVSGDKTAATVHELEPGLEYIINVYAILSNKRSVPISARVATDFPRPEGVIFKSVSETSVEVRWDQLDIPFDGWEIFFRNTFVSPQKEENGHIKTTVPSSQNQFVQSGLGPGQEYEIAINMVRNNTRGPQTTRTVTTKIDAPQQVEVKDVTDTSALVSWSQPVASVHRITMFYGLISDPSDTNSVEIFPPDKQYSVDGLRPDTEYKVTLISRRGDSTSDPVSTSFITALDAPTNLQITSQTDQSITVQWTNSKANVSSYLVKYSPISGDGHGEELFPRQPGYSTKAALTGLRPGTEYGIGVTAVKNEAESLPATTNAETEIDPPRNVEDVESSETSLTLRWQKPQAKISTYRLVYVSRDGQVEEELIPASATSYVMSNLTPGMSYSVTLTAERGPRRSRPVSHSASTDAELTLGNLTFTSTIISLTWSAPDLEFESFLMEVRASSGVTHGHMTLPGKAREAEIVGLTPSTQYNITVQGLVEGRRSLPLNIFATTAEELQPAVTNLTVSDRTWDGFTVSWTPAGGDFDSFVLEITNLENLEESQNLTLSGGALSLAVSGLNPNTSYVVGLFGVYQDSVLEPVYTEATTVGLPAVGKLYITNLTSDSFSILWNSSHGEFDGFVLEIIDSNWLMEPKEYNLSHLVRSYDITGLRPSTDYVAFLYGTYKSSRTSAVSTVASTAEAPDLSGLVVSNVTSDRFSLSWQTGEKHFDHFIIELRESTLPSQAMGRVVPGDGRSVVMSGLKAGTSYDIKLYGSAGGQNTQALFDLTTTEDVPQLGLLTTSSVGPHDVSLTWATLSGHFDAFVVRISDPEQQFDTQEYTLQRGARNFTVSDLVDATPYDFELYGISHDRRTPSVFAHAVTAPLPRVENMTVSQVTPHGFRVSWEVNQHLRQEDLAPSSGHFRHFHIVVTDSGWLLEPQEFSVPGNQTHLDVTGLITGIGYEVRLTGVSESGLLSRPLTTVAVTVAEPEVEHLFVSDITDGGFRLSWTSDEDMFDRFVVKIRDGKRLGHPREYAVRGDERTMVVTGLMSGAEYEIELYGVALDKRSQPVFGVAHTGLSTPKGLYFSDVTDSSAVVHWSTPRSAVDSYRVTYVPFEGGSPLTVTVDGGVFEALLANMIPGRKYQVTVSSVKGLEESDPSMDTVTTALDRPRTLTALNVTDTSALLLWQPCAAAVDGYVVTYSAEAVPPVVEHVSGSTVEFEMGSLAPGTRYKVGVHAVKEALKSNPAITEFTTDVDPPRDLKAINIQTDGATLTWKPPQAAVTGYTLTFTAGGVIREVVLSPTASSYTMAQLAGSTEYNIRLQAIAGAQRSRHVDAVFMTNGQLFARPRDCAQIRLNGEAVSGLFSIYVGGEENQPLQVWCDMTTDGGGWMVFLRRQSGKLDFFRNWKNYTAGFGNMNDEFWLGLSNLHKITSSGLYELRVDLRDSGESAFAQYDKFVVAEPRTRYKLYIGAYSGTAGDSMTYHQGRPFSTYDNDNDIAVTNCALSYKGAFWYKNCHRVNLMGKYGDKSHSKGINWFHWRGHEHSIEFAEMKLRPADFQRPESRRKRS</sequence>
<evidence type="ECO:0000259" key="13">
    <source>
        <dbReference type="PROSITE" id="PS50853"/>
    </source>
</evidence>
<evidence type="ECO:0000256" key="7">
    <source>
        <dbReference type="ARBA" id="ARBA00022737"/>
    </source>
</evidence>
<feature type="domain" description="Fibronectin type-III" evidence="13">
    <location>
        <begin position="1414"/>
        <end position="1504"/>
    </location>
</feature>
<feature type="domain" description="Fibronectin type-III" evidence="13">
    <location>
        <begin position="965"/>
        <end position="1051"/>
    </location>
</feature>
<dbReference type="PROSITE" id="PS50853">
    <property type="entry name" value="FN3"/>
    <property type="match status" value="13"/>
</dbReference>
<dbReference type="InParanoid" id="H3D7G9"/>
<dbReference type="InterPro" id="IPR002181">
    <property type="entry name" value="Fibrinogen_a/b/g_C_dom"/>
</dbReference>
<dbReference type="PANTHER" id="PTHR46708:SF1">
    <property type="entry name" value="TENASCIN"/>
    <property type="match status" value="1"/>
</dbReference>
<evidence type="ECO:0000256" key="10">
    <source>
        <dbReference type="PROSITE-ProRule" id="PRU00076"/>
    </source>
</evidence>
<feature type="domain" description="Fibronectin type-III" evidence="13">
    <location>
        <begin position="781"/>
        <end position="870"/>
    </location>
</feature>
<dbReference type="PROSITE" id="PS00022">
    <property type="entry name" value="EGF_1"/>
    <property type="match status" value="5"/>
</dbReference>
<dbReference type="InterPro" id="IPR013783">
    <property type="entry name" value="Ig-like_fold"/>
</dbReference>
<feature type="chain" id="PRO_5003582023" evidence="11">
    <location>
        <begin position="22"/>
        <end position="2186"/>
    </location>
</feature>
<feature type="domain" description="Fibronectin type-III" evidence="13">
    <location>
        <begin position="1875"/>
        <end position="1962"/>
    </location>
</feature>
<dbReference type="PROSITE" id="PS01186">
    <property type="entry name" value="EGF_2"/>
    <property type="match status" value="6"/>
</dbReference>
<dbReference type="FunFam" id="2.10.25.10:FF:000001">
    <property type="entry name" value="Tenascin C"/>
    <property type="match status" value="10"/>
</dbReference>
<evidence type="ECO:0000313" key="15">
    <source>
        <dbReference type="Ensembl" id="ENSTNIP00000016460.1"/>
    </source>
</evidence>
<reference evidence="15" key="3">
    <citation type="submission" date="2025-09" db="UniProtKB">
        <authorList>
            <consortium name="Ensembl"/>
        </authorList>
    </citation>
    <scope>IDENTIFICATION</scope>
</reference>
<evidence type="ECO:0000256" key="5">
    <source>
        <dbReference type="ARBA" id="ARBA00022536"/>
    </source>
</evidence>
<dbReference type="PROSITE" id="PS51406">
    <property type="entry name" value="FIBRINOGEN_C_2"/>
    <property type="match status" value="1"/>
</dbReference>
<dbReference type="GO" id="GO:0005615">
    <property type="term" value="C:extracellular space"/>
    <property type="evidence" value="ECO:0007669"/>
    <property type="project" value="TreeGrafter"/>
</dbReference>
<comment type="caution">
    <text evidence="10">Lacks conserved residue(s) required for the propagation of feature annotation.</text>
</comment>
<dbReference type="FunFam" id="2.60.40.10:FF:000099">
    <property type="entry name" value="Fibronectin 1"/>
    <property type="match status" value="2"/>
</dbReference>
<evidence type="ECO:0000259" key="12">
    <source>
        <dbReference type="PROSITE" id="PS50026"/>
    </source>
</evidence>
<keyword evidence="8 10" id="KW-1015">Disulfide bond</keyword>
<dbReference type="InterPro" id="IPR036116">
    <property type="entry name" value="FN3_sf"/>
</dbReference>
<dbReference type="InterPro" id="IPR014716">
    <property type="entry name" value="Fibrinogen_a/b/g_C_1"/>
</dbReference>
<dbReference type="Gene3D" id="2.10.25.10">
    <property type="entry name" value="Laminin"/>
    <property type="match status" value="13"/>
</dbReference>
<feature type="domain" description="Fibronectin type-III" evidence="13">
    <location>
        <begin position="871"/>
        <end position="964"/>
    </location>
</feature>
<feature type="domain" description="Fibronectin type-III" evidence="13">
    <location>
        <begin position="1505"/>
        <end position="1607"/>
    </location>
</feature>
<dbReference type="SUPFAM" id="SSF49265">
    <property type="entry name" value="Fibronectin type III"/>
    <property type="match status" value="11"/>
</dbReference>
<feature type="disulfide bond" evidence="10">
    <location>
        <begin position="489"/>
        <end position="498"/>
    </location>
</feature>
<dbReference type="FunFam" id="3.90.215.10:FF:000001">
    <property type="entry name" value="Tenascin isoform 1"/>
    <property type="match status" value="1"/>
</dbReference>
<feature type="domain" description="Fibronectin type-III" evidence="13">
    <location>
        <begin position="1788"/>
        <end position="1874"/>
    </location>
</feature>
<dbReference type="CDD" id="cd00063">
    <property type="entry name" value="FN3"/>
    <property type="match status" value="14"/>
</dbReference>
<dbReference type="Gene3D" id="2.20.25.10">
    <property type="match status" value="1"/>
</dbReference>
<keyword evidence="7" id="KW-0677">Repeat</keyword>
<keyword evidence="4" id="KW-0272">Extracellular matrix</keyword>
<feature type="domain" description="Fibronectin type-III" evidence="13">
    <location>
        <begin position="1608"/>
        <end position="1697"/>
    </location>
</feature>
<proteinExistence type="inferred from homology"/>
<dbReference type="CDD" id="cd00054">
    <property type="entry name" value="EGF_CA"/>
    <property type="match status" value="1"/>
</dbReference>
<dbReference type="PROSITE" id="PS50026">
    <property type="entry name" value="EGF_3"/>
    <property type="match status" value="1"/>
</dbReference>
<dbReference type="Pfam" id="PF23106">
    <property type="entry name" value="EGF_Teneurin"/>
    <property type="match status" value="1"/>
</dbReference>
<feature type="domain" description="Fibronectin type-III" evidence="13">
    <location>
        <begin position="597"/>
        <end position="687"/>
    </location>
</feature>
<evidence type="ECO:0000259" key="14">
    <source>
        <dbReference type="PROSITE" id="PS51406"/>
    </source>
</evidence>
<dbReference type="Pfam" id="PF25024">
    <property type="entry name" value="EGF_TEN"/>
    <property type="match status" value="2"/>
</dbReference>
<dbReference type="STRING" id="99883.ENSTNIP00000016460"/>
<dbReference type="InterPro" id="IPR000742">
    <property type="entry name" value="EGF"/>
</dbReference>
<protein>
    <submittedName>
        <fullName evidence="15">Tenascin C</fullName>
    </submittedName>
</protein>
<feature type="domain" description="EGF-like" evidence="12">
    <location>
        <begin position="468"/>
        <end position="499"/>
    </location>
</feature>
<keyword evidence="9" id="KW-0325">Glycoprotein</keyword>
<dbReference type="InterPro" id="IPR050991">
    <property type="entry name" value="ECM_Regulatory_Proteins"/>
</dbReference>
<dbReference type="GeneTree" id="ENSGT00940000155188"/>
<evidence type="ECO:0000256" key="8">
    <source>
        <dbReference type="ARBA" id="ARBA00023157"/>
    </source>
</evidence>
<keyword evidence="6 11" id="KW-0732">Signal</keyword>
<feature type="disulfide bond" evidence="10">
    <location>
        <begin position="472"/>
        <end position="482"/>
    </location>
</feature>
<feature type="domain" description="Fibrinogen C-terminal" evidence="14">
    <location>
        <begin position="1960"/>
        <end position="2175"/>
    </location>
</feature>
<keyword evidence="5 10" id="KW-0245">EGF-like domain</keyword>
<evidence type="ECO:0000256" key="3">
    <source>
        <dbReference type="ARBA" id="ARBA00022525"/>
    </source>
</evidence>
<dbReference type="SMART" id="SM00186">
    <property type="entry name" value="FBG"/>
    <property type="match status" value="1"/>
</dbReference>
<reference evidence="16" key="1">
    <citation type="journal article" date="2004" name="Nature">
        <title>Genome duplication in the teleost fish Tetraodon nigroviridis reveals the early vertebrate proto-karyotype.</title>
        <authorList>
            <person name="Jaillon O."/>
            <person name="Aury J.-M."/>
            <person name="Brunet F."/>
            <person name="Petit J.-L."/>
            <person name="Stange-Thomann N."/>
            <person name="Mauceli E."/>
            <person name="Bouneau L."/>
            <person name="Fischer C."/>
            <person name="Ozouf-Costaz C."/>
            <person name="Bernot A."/>
            <person name="Nicaud S."/>
            <person name="Jaffe D."/>
            <person name="Fisher S."/>
            <person name="Lutfalla G."/>
            <person name="Dossat C."/>
            <person name="Segurens B."/>
            <person name="Dasilva C."/>
            <person name="Salanoubat M."/>
            <person name="Levy M."/>
            <person name="Boudet N."/>
            <person name="Castellano S."/>
            <person name="Anthouard V."/>
            <person name="Jubin C."/>
            <person name="Castelli V."/>
            <person name="Katinka M."/>
            <person name="Vacherie B."/>
            <person name="Biemont C."/>
            <person name="Skalli Z."/>
            <person name="Cattolico L."/>
            <person name="Poulain J."/>
            <person name="De Berardinis V."/>
            <person name="Cruaud C."/>
            <person name="Duprat S."/>
            <person name="Brottier P."/>
            <person name="Coutanceau J.-P."/>
            <person name="Gouzy J."/>
            <person name="Parra G."/>
            <person name="Lardier G."/>
            <person name="Chapple C."/>
            <person name="McKernan K.J."/>
            <person name="McEwan P."/>
            <person name="Bosak S."/>
            <person name="Kellis M."/>
            <person name="Volff J.-N."/>
            <person name="Guigo R."/>
            <person name="Zody M.C."/>
            <person name="Mesirov J."/>
            <person name="Lindblad-Toh K."/>
            <person name="Birren B."/>
            <person name="Nusbaum C."/>
            <person name="Kahn D."/>
            <person name="Robinson-Rechavi M."/>
            <person name="Laudet V."/>
            <person name="Schachter V."/>
            <person name="Quetier F."/>
            <person name="Saurin W."/>
            <person name="Scarpelli C."/>
            <person name="Wincker P."/>
            <person name="Lander E.S."/>
            <person name="Weissenbach J."/>
            <person name="Roest Crollius H."/>
        </authorList>
    </citation>
    <scope>NUCLEOTIDE SEQUENCE [LARGE SCALE GENOMIC DNA]</scope>
</reference>
<dbReference type="NCBIfam" id="NF040941">
    <property type="entry name" value="GGGWT_bact"/>
    <property type="match status" value="1"/>
</dbReference>
<comment type="subcellular location">
    <subcellularLocation>
        <location evidence="1">Secreted</location>
        <location evidence="1">Extracellular space</location>
        <location evidence="1">Extracellular matrix</location>
    </subcellularLocation>
</comment>
<dbReference type="GO" id="GO:0031175">
    <property type="term" value="P:neuron projection development"/>
    <property type="evidence" value="ECO:0007669"/>
    <property type="project" value="TreeGrafter"/>
</dbReference>
<dbReference type="GO" id="GO:0030155">
    <property type="term" value="P:regulation of cell adhesion"/>
    <property type="evidence" value="ECO:0007669"/>
    <property type="project" value="TreeGrafter"/>
</dbReference>
<dbReference type="HOGENOM" id="CLU_001162_1_1_1"/>
<evidence type="ECO:0000313" key="16">
    <source>
        <dbReference type="Proteomes" id="UP000007303"/>
    </source>
</evidence>
<dbReference type="Proteomes" id="UP000007303">
    <property type="component" value="Unassembled WGS sequence"/>
</dbReference>
<dbReference type="Gene3D" id="2.60.40.10">
    <property type="entry name" value="Immunoglobulins"/>
    <property type="match status" value="15"/>
</dbReference>
<dbReference type="CDD" id="cd00087">
    <property type="entry name" value="FReD"/>
    <property type="match status" value="1"/>
</dbReference>
<evidence type="ECO:0000256" key="1">
    <source>
        <dbReference type="ARBA" id="ARBA00004498"/>
    </source>
</evidence>
<feature type="signal peptide" evidence="11">
    <location>
        <begin position="1"/>
        <end position="21"/>
    </location>
</feature>
<evidence type="ECO:0000256" key="9">
    <source>
        <dbReference type="ARBA" id="ARBA00023180"/>
    </source>
</evidence>
<feature type="domain" description="Fibronectin type-III" evidence="13">
    <location>
        <begin position="1325"/>
        <end position="1411"/>
    </location>
</feature>
<feature type="domain" description="Fibronectin type-III" evidence="13">
    <location>
        <begin position="1698"/>
        <end position="1787"/>
    </location>
</feature>
<feature type="domain" description="Fibronectin type-III" evidence="13">
    <location>
        <begin position="1141"/>
        <end position="1231"/>
    </location>
</feature>
<comment type="similarity">
    <text evidence="2">Belongs to the tenascin family.</text>
</comment>
<feature type="domain" description="Fibronectin type-III" evidence="13">
    <location>
        <begin position="1232"/>
        <end position="1324"/>
    </location>
</feature>
<dbReference type="Pfam" id="PF00147">
    <property type="entry name" value="Fibrinogen_C"/>
    <property type="match status" value="1"/>
</dbReference>
<keyword evidence="16" id="KW-1185">Reference proteome</keyword>
<dbReference type="SMART" id="SM00181">
    <property type="entry name" value="EGF"/>
    <property type="match status" value="12"/>
</dbReference>
<name>H3D7G9_TETNG</name>
<reference evidence="15" key="2">
    <citation type="submission" date="2025-08" db="UniProtKB">
        <authorList>
            <consortium name="Ensembl"/>
        </authorList>
    </citation>
    <scope>IDENTIFICATION</scope>
</reference>
<organism evidence="15 16">
    <name type="scientific">Tetraodon nigroviridis</name>
    <name type="common">Spotted green pufferfish</name>
    <name type="synonym">Chelonodon nigroviridis</name>
    <dbReference type="NCBI Taxonomy" id="99883"/>
    <lineage>
        <taxon>Eukaryota</taxon>
        <taxon>Metazoa</taxon>
        <taxon>Chordata</taxon>
        <taxon>Craniata</taxon>
        <taxon>Vertebrata</taxon>
        <taxon>Euteleostomi</taxon>
        <taxon>Actinopterygii</taxon>
        <taxon>Neopterygii</taxon>
        <taxon>Teleostei</taxon>
        <taxon>Neoteleostei</taxon>
        <taxon>Acanthomorphata</taxon>
        <taxon>Eupercaria</taxon>
        <taxon>Tetraodontiformes</taxon>
        <taxon>Tetradontoidea</taxon>
        <taxon>Tetraodontidae</taxon>
        <taxon>Tetraodon</taxon>
    </lineage>
</organism>
<dbReference type="InterPro" id="IPR003961">
    <property type="entry name" value="FN3_dom"/>
</dbReference>
<evidence type="ECO:0000256" key="11">
    <source>
        <dbReference type="SAM" id="SignalP"/>
    </source>
</evidence>
<dbReference type="Ensembl" id="ENSTNIT00000016673.1">
    <property type="protein sequence ID" value="ENSTNIP00000016460.1"/>
    <property type="gene ID" value="ENSTNIG00000013465.1"/>
</dbReference>
<dbReference type="InterPro" id="IPR036056">
    <property type="entry name" value="Fibrinogen-like_C"/>
</dbReference>
<dbReference type="SUPFAM" id="SSF56496">
    <property type="entry name" value="Fibrinogen C-terminal domain-like"/>
    <property type="match status" value="1"/>
</dbReference>
<evidence type="ECO:0000256" key="2">
    <source>
        <dbReference type="ARBA" id="ARBA00008673"/>
    </source>
</evidence>
<accession>H3D7G9</accession>
<evidence type="ECO:0000256" key="6">
    <source>
        <dbReference type="ARBA" id="ARBA00022729"/>
    </source>
</evidence>